<reference evidence="2" key="1">
    <citation type="journal article" date="2023" name="IScience">
        <title>Live-bearing cockroach genome reveals convergent evolutionary mechanisms linked to viviparity in insects and beyond.</title>
        <authorList>
            <person name="Fouks B."/>
            <person name="Harrison M.C."/>
            <person name="Mikhailova A.A."/>
            <person name="Marchal E."/>
            <person name="English S."/>
            <person name="Carruthers M."/>
            <person name="Jennings E.C."/>
            <person name="Chiamaka E.L."/>
            <person name="Frigard R.A."/>
            <person name="Pippel M."/>
            <person name="Attardo G.M."/>
            <person name="Benoit J.B."/>
            <person name="Bornberg-Bauer E."/>
            <person name="Tobe S.S."/>
        </authorList>
    </citation>
    <scope>NUCLEOTIDE SEQUENCE</scope>
    <source>
        <strain evidence="2">Stay&amp;Tobe</strain>
    </source>
</reference>
<feature type="non-terminal residue" evidence="2">
    <location>
        <position position="1"/>
    </location>
</feature>
<dbReference type="Gene3D" id="3.40.50.300">
    <property type="entry name" value="P-loop containing nucleotide triphosphate hydrolases"/>
    <property type="match status" value="1"/>
</dbReference>
<gene>
    <name evidence="2" type="ORF">L9F63_011628</name>
</gene>
<dbReference type="InterPro" id="IPR058769">
    <property type="entry name" value="MCMDC2_N"/>
</dbReference>
<dbReference type="Pfam" id="PF26063">
    <property type="entry name" value="MCMDC2_N"/>
    <property type="match status" value="1"/>
</dbReference>
<accession>A0AAD8AGS3</accession>
<evidence type="ECO:0000313" key="3">
    <source>
        <dbReference type="Proteomes" id="UP001233999"/>
    </source>
</evidence>
<evidence type="ECO:0000313" key="2">
    <source>
        <dbReference type="EMBL" id="KAJ9597503.1"/>
    </source>
</evidence>
<evidence type="ECO:0000259" key="1">
    <source>
        <dbReference type="Pfam" id="PF26063"/>
    </source>
</evidence>
<dbReference type="AlphaFoldDB" id="A0AAD8AGS3"/>
<keyword evidence="3" id="KW-1185">Reference proteome</keyword>
<organism evidence="2 3">
    <name type="scientific">Diploptera punctata</name>
    <name type="common">Pacific beetle cockroach</name>
    <dbReference type="NCBI Taxonomy" id="6984"/>
    <lineage>
        <taxon>Eukaryota</taxon>
        <taxon>Metazoa</taxon>
        <taxon>Ecdysozoa</taxon>
        <taxon>Arthropoda</taxon>
        <taxon>Hexapoda</taxon>
        <taxon>Insecta</taxon>
        <taxon>Pterygota</taxon>
        <taxon>Neoptera</taxon>
        <taxon>Polyneoptera</taxon>
        <taxon>Dictyoptera</taxon>
        <taxon>Blattodea</taxon>
        <taxon>Blaberoidea</taxon>
        <taxon>Blaberidae</taxon>
        <taxon>Diplopterinae</taxon>
        <taxon>Diploptera</taxon>
    </lineage>
</organism>
<reference evidence="2" key="2">
    <citation type="submission" date="2023-05" db="EMBL/GenBank/DDBJ databases">
        <authorList>
            <person name="Fouks B."/>
        </authorList>
    </citation>
    <scope>NUCLEOTIDE SEQUENCE</scope>
    <source>
        <strain evidence="2">Stay&amp;Tobe</strain>
        <tissue evidence="2">Testes</tissue>
    </source>
</reference>
<name>A0AAD8AGS3_DIPPU</name>
<comment type="caution">
    <text evidence="2">The sequence shown here is derived from an EMBL/GenBank/DDBJ whole genome shotgun (WGS) entry which is preliminary data.</text>
</comment>
<protein>
    <recommendedName>
        <fullName evidence="1">MCMDC2 N-terminal domain-containing protein</fullName>
    </recommendedName>
</protein>
<proteinExistence type="predicted"/>
<sequence>MVSRIISLVALNYKEHFLKYLDKSGDLPRIKEIAERYKKKIKKNNKHQMPLVILLEIDVVLLTEISGSFSRVLLSEPDTASCFIRDVVHCAASVLADIPHLQVQDLQLLLRLKCIPALPGLTKMGPVGPTGLVLLKGILVAHTRPFKYTRSAMFCCLVKHCSEEKQFRLEGDRIQSAPRCPQCKSEMRENCRARDTADRVLGLLVCPDALENSTSKHAIRHQSVLVCFQDELIADLKLGVRYDVSGVQQNLFFQAWNVRLWKSGIDTKVHHPGIPSLPLPPSICTLHSVLSYRCPHSPWSLVTALAAQMASDVYPTTALLHLKLGLLLSLASQGKNQPPVPVLAVGPDTLAAHHVFMRGSYLAQRCIKVNSLSVCSSLEGLAHNDEQGYTWLEAGALLLSSTGVCLLGDWTKFKSSNSVSSLLS</sequence>
<dbReference type="Proteomes" id="UP001233999">
    <property type="component" value="Unassembled WGS sequence"/>
</dbReference>
<dbReference type="EMBL" id="JASPKZ010001603">
    <property type="protein sequence ID" value="KAJ9597503.1"/>
    <property type="molecule type" value="Genomic_DNA"/>
</dbReference>
<dbReference type="InterPro" id="IPR027417">
    <property type="entry name" value="P-loop_NTPase"/>
</dbReference>
<feature type="domain" description="MCMDC2 N-terminal" evidence="1">
    <location>
        <begin position="13"/>
        <end position="114"/>
    </location>
</feature>